<name>A0ABP7MTI4_9BACT</name>
<protein>
    <submittedName>
        <fullName evidence="2">Uncharacterized protein</fullName>
    </submittedName>
</protein>
<dbReference type="Proteomes" id="UP001499909">
    <property type="component" value="Unassembled WGS sequence"/>
</dbReference>
<evidence type="ECO:0000313" key="2">
    <source>
        <dbReference type="EMBL" id="GAA3929984.1"/>
    </source>
</evidence>
<keyword evidence="3" id="KW-1185">Reference proteome</keyword>
<dbReference type="RefSeq" id="WP_345112037.1">
    <property type="nucleotide sequence ID" value="NZ_BAABDH010000021.1"/>
</dbReference>
<sequence>MPLPAAVIMQELKAAVQPWRGSLTYLDYGSQRLVTLPTQLNGMQSAPRELVLDFICQEAEGGQVKGHDKLRFPPTAAKSSGMARPCR</sequence>
<organism evidence="2 3">
    <name type="scientific">Hymenobacter algoricola</name>
    <dbReference type="NCBI Taxonomy" id="486267"/>
    <lineage>
        <taxon>Bacteria</taxon>
        <taxon>Pseudomonadati</taxon>
        <taxon>Bacteroidota</taxon>
        <taxon>Cytophagia</taxon>
        <taxon>Cytophagales</taxon>
        <taxon>Hymenobacteraceae</taxon>
        <taxon>Hymenobacter</taxon>
    </lineage>
</organism>
<comment type="caution">
    <text evidence="2">The sequence shown here is derived from an EMBL/GenBank/DDBJ whole genome shotgun (WGS) entry which is preliminary data.</text>
</comment>
<evidence type="ECO:0000313" key="3">
    <source>
        <dbReference type="Proteomes" id="UP001499909"/>
    </source>
</evidence>
<reference evidence="3" key="1">
    <citation type="journal article" date="2019" name="Int. J. Syst. Evol. Microbiol.">
        <title>The Global Catalogue of Microorganisms (GCM) 10K type strain sequencing project: providing services to taxonomists for standard genome sequencing and annotation.</title>
        <authorList>
            <consortium name="The Broad Institute Genomics Platform"/>
            <consortium name="The Broad Institute Genome Sequencing Center for Infectious Disease"/>
            <person name="Wu L."/>
            <person name="Ma J."/>
        </authorList>
    </citation>
    <scope>NUCLEOTIDE SEQUENCE [LARGE SCALE GENOMIC DNA]</scope>
    <source>
        <strain evidence="3">JCM 17214</strain>
    </source>
</reference>
<proteinExistence type="predicted"/>
<evidence type="ECO:0000256" key="1">
    <source>
        <dbReference type="SAM" id="MobiDB-lite"/>
    </source>
</evidence>
<accession>A0ABP7MTI4</accession>
<dbReference type="EMBL" id="BAABDH010000021">
    <property type="protein sequence ID" value="GAA3929984.1"/>
    <property type="molecule type" value="Genomic_DNA"/>
</dbReference>
<gene>
    <name evidence="2" type="ORF">GCM10022406_14200</name>
</gene>
<feature type="region of interest" description="Disordered" evidence="1">
    <location>
        <begin position="63"/>
        <end position="87"/>
    </location>
</feature>